<evidence type="ECO:0000256" key="1">
    <source>
        <dbReference type="SAM" id="MobiDB-lite"/>
    </source>
</evidence>
<dbReference type="AlphaFoldDB" id="A0A426YT16"/>
<accession>A0A426YT16</accession>
<evidence type="ECO:0000313" key="3">
    <source>
        <dbReference type="Proteomes" id="UP000287651"/>
    </source>
</evidence>
<dbReference type="Proteomes" id="UP000287651">
    <property type="component" value="Unassembled WGS sequence"/>
</dbReference>
<feature type="region of interest" description="Disordered" evidence="1">
    <location>
        <begin position="1"/>
        <end position="20"/>
    </location>
</feature>
<gene>
    <name evidence="2" type="ORF">B296_00048856</name>
</gene>
<feature type="compositionally biased region" description="Basic and acidic residues" evidence="1">
    <location>
        <begin position="11"/>
        <end position="20"/>
    </location>
</feature>
<reference evidence="2 3" key="1">
    <citation type="journal article" date="2014" name="Agronomy (Basel)">
        <title>A Draft Genome Sequence for Ensete ventricosum, the Drought-Tolerant Tree Against Hunger.</title>
        <authorList>
            <person name="Harrison J."/>
            <person name="Moore K.A."/>
            <person name="Paszkiewicz K."/>
            <person name="Jones T."/>
            <person name="Grant M."/>
            <person name="Ambacheew D."/>
            <person name="Muzemil S."/>
            <person name="Studholme D.J."/>
        </authorList>
    </citation>
    <scope>NUCLEOTIDE SEQUENCE [LARGE SCALE GENOMIC DNA]</scope>
</reference>
<evidence type="ECO:0000313" key="2">
    <source>
        <dbReference type="EMBL" id="RRT54859.1"/>
    </source>
</evidence>
<protein>
    <submittedName>
        <fullName evidence="2">Uncharacterized protein</fullName>
    </submittedName>
</protein>
<proteinExistence type="predicted"/>
<name>A0A426YT16_ENSVE</name>
<comment type="caution">
    <text evidence="2">The sequence shown here is derived from an EMBL/GenBank/DDBJ whole genome shotgun (WGS) entry which is preliminary data.</text>
</comment>
<organism evidence="2 3">
    <name type="scientific">Ensete ventricosum</name>
    <name type="common">Abyssinian banana</name>
    <name type="synonym">Musa ensete</name>
    <dbReference type="NCBI Taxonomy" id="4639"/>
    <lineage>
        <taxon>Eukaryota</taxon>
        <taxon>Viridiplantae</taxon>
        <taxon>Streptophyta</taxon>
        <taxon>Embryophyta</taxon>
        <taxon>Tracheophyta</taxon>
        <taxon>Spermatophyta</taxon>
        <taxon>Magnoliopsida</taxon>
        <taxon>Liliopsida</taxon>
        <taxon>Zingiberales</taxon>
        <taxon>Musaceae</taxon>
        <taxon>Ensete</taxon>
    </lineage>
</organism>
<sequence length="131" mass="14366">MRNSPTTPAVVERDLPKTREKTTLTRTLRHPPLALATVYVGPDTLSAAGPHRGARYVSHKKEGWWAGREADVGIVIRRVNCSARTSTLTCSDSLPHSRYSQTLVSSLLGLLYIYDAPITGPVGVAREQEEL</sequence>
<dbReference type="EMBL" id="AMZH03010378">
    <property type="protein sequence ID" value="RRT54859.1"/>
    <property type="molecule type" value="Genomic_DNA"/>
</dbReference>